<dbReference type="InterPro" id="IPR050445">
    <property type="entry name" value="Bact_polysacc_biosynth/exp"/>
</dbReference>
<evidence type="ECO:0000256" key="4">
    <source>
        <dbReference type="ARBA" id="ARBA00022741"/>
    </source>
</evidence>
<dbReference type="InterPro" id="IPR005702">
    <property type="entry name" value="Wzc-like_C"/>
</dbReference>
<dbReference type="GO" id="GO:0004715">
    <property type="term" value="F:non-membrane spanning protein tyrosine kinase activity"/>
    <property type="evidence" value="ECO:0007669"/>
    <property type="project" value="UniProtKB-EC"/>
</dbReference>
<comment type="similarity">
    <text evidence="1">Belongs to the CpsD/CapB family.</text>
</comment>
<protein>
    <recommendedName>
        <fullName evidence="2">non-specific protein-tyrosine kinase</fullName>
        <ecNumber evidence="2">2.7.10.2</ecNumber>
    </recommendedName>
</protein>
<dbReference type="Gene3D" id="3.40.50.300">
    <property type="entry name" value="P-loop containing nucleotide triphosphate hydrolases"/>
    <property type="match status" value="1"/>
</dbReference>
<proteinExistence type="inferred from homology"/>
<evidence type="ECO:0000256" key="5">
    <source>
        <dbReference type="ARBA" id="ARBA00022777"/>
    </source>
</evidence>
<evidence type="ECO:0000313" key="10">
    <source>
        <dbReference type="EMBL" id="MFC0269967.1"/>
    </source>
</evidence>
<evidence type="ECO:0000256" key="8">
    <source>
        <dbReference type="ARBA" id="ARBA00051245"/>
    </source>
</evidence>
<dbReference type="NCBIfam" id="TIGR01007">
    <property type="entry name" value="eps_fam"/>
    <property type="match status" value="1"/>
</dbReference>
<comment type="catalytic activity">
    <reaction evidence="8">
        <text>L-tyrosyl-[protein] + ATP = O-phospho-L-tyrosyl-[protein] + ADP + H(+)</text>
        <dbReference type="Rhea" id="RHEA:10596"/>
        <dbReference type="Rhea" id="RHEA-COMP:10136"/>
        <dbReference type="Rhea" id="RHEA-COMP:20101"/>
        <dbReference type="ChEBI" id="CHEBI:15378"/>
        <dbReference type="ChEBI" id="CHEBI:30616"/>
        <dbReference type="ChEBI" id="CHEBI:46858"/>
        <dbReference type="ChEBI" id="CHEBI:61978"/>
        <dbReference type="ChEBI" id="CHEBI:456216"/>
        <dbReference type="EC" id="2.7.10.2"/>
    </reaction>
</comment>
<evidence type="ECO:0000256" key="1">
    <source>
        <dbReference type="ARBA" id="ARBA00007316"/>
    </source>
</evidence>
<organism evidence="10 11">
    <name type="scientific">Metabacillus herbersteinensis</name>
    <dbReference type="NCBI Taxonomy" id="283816"/>
    <lineage>
        <taxon>Bacteria</taxon>
        <taxon>Bacillati</taxon>
        <taxon>Bacillota</taxon>
        <taxon>Bacilli</taxon>
        <taxon>Bacillales</taxon>
        <taxon>Bacillaceae</taxon>
        <taxon>Metabacillus</taxon>
    </lineage>
</organism>
<keyword evidence="7" id="KW-0829">Tyrosine-protein kinase</keyword>
<evidence type="ECO:0000313" key="11">
    <source>
        <dbReference type="Proteomes" id="UP001589854"/>
    </source>
</evidence>
<comment type="caution">
    <text evidence="10">The sequence shown here is derived from an EMBL/GenBank/DDBJ whole genome shotgun (WGS) entry which is preliminary data.</text>
</comment>
<dbReference type="Proteomes" id="UP001589854">
    <property type="component" value="Unassembled WGS sequence"/>
</dbReference>
<dbReference type="SUPFAM" id="SSF52540">
    <property type="entry name" value="P-loop containing nucleoside triphosphate hydrolases"/>
    <property type="match status" value="1"/>
</dbReference>
<evidence type="ECO:0000256" key="3">
    <source>
        <dbReference type="ARBA" id="ARBA00022679"/>
    </source>
</evidence>
<evidence type="ECO:0000256" key="6">
    <source>
        <dbReference type="ARBA" id="ARBA00022840"/>
    </source>
</evidence>
<keyword evidence="6" id="KW-0067">ATP-binding</keyword>
<gene>
    <name evidence="10" type="ORF">ACFFIX_00650</name>
</gene>
<name>A0ABV6GAM1_9BACI</name>
<dbReference type="CDD" id="cd05387">
    <property type="entry name" value="BY-kinase"/>
    <property type="match status" value="1"/>
</dbReference>
<keyword evidence="11" id="KW-1185">Reference proteome</keyword>
<dbReference type="Pfam" id="PF13614">
    <property type="entry name" value="AAA_31"/>
    <property type="match status" value="1"/>
</dbReference>
<keyword evidence="5 10" id="KW-0418">Kinase</keyword>
<evidence type="ECO:0000256" key="7">
    <source>
        <dbReference type="ARBA" id="ARBA00023137"/>
    </source>
</evidence>
<dbReference type="PANTHER" id="PTHR32309">
    <property type="entry name" value="TYROSINE-PROTEIN KINASE"/>
    <property type="match status" value="1"/>
</dbReference>
<dbReference type="InterPro" id="IPR027417">
    <property type="entry name" value="P-loop_NTPase"/>
</dbReference>
<evidence type="ECO:0000259" key="9">
    <source>
        <dbReference type="Pfam" id="PF13614"/>
    </source>
</evidence>
<feature type="domain" description="AAA" evidence="9">
    <location>
        <begin position="63"/>
        <end position="192"/>
    </location>
</feature>
<dbReference type="InterPro" id="IPR025669">
    <property type="entry name" value="AAA_dom"/>
</dbReference>
<keyword evidence="3 10" id="KW-0808">Transferase</keyword>
<dbReference type="RefSeq" id="WP_378929416.1">
    <property type="nucleotide sequence ID" value="NZ_JBHLVO010000001.1"/>
</dbReference>
<reference evidence="10 11" key="1">
    <citation type="submission" date="2024-09" db="EMBL/GenBank/DDBJ databases">
        <authorList>
            <person name="Sun Q."/>
            <person name="Mori K."/>
        </authorList>
    </citation>
    <scope>NUCLEOTIDE SEQUENCE [LARGE SCALE GENOMIC DNA]</scope>
    <source>
        <strain evidence="10 11">CCM 7228</strain>
    </source>
</reference>
<sequence>MKALARNNNKLLTLRKKRSLISYTSPNSLISEQYRTLRTNIQFASVDQTNRTFIITSPGHNEGKTTTTVNLAISMAQQGEKVLLVDADIKNPMLHHAFKINNNTGLTNVLVGQTELNDAIFQTEIGRLGVLPSGPTPPNPSELIGSKAMKELMKKLLEEYDLIFFDCPPVLEATDTKILANQCDSVLLVVKYGKTDKGSALEANRVLNMCNAKLLGVILNEKK</sequence>
<accession>A0ABV6GAM1</accession>
<evidence type="ECO:0000256" key="2">
    <source>
        <dbReference type="ARBA" id="ARBA00011903"/>
    </source>
</evidence>
<dbReference type="EC" id="2.7.10.2" evidence="2"/>
<keyword evidence="4" id="KW-0547">Nucleotide-binding</keyword>
<dbReference type="PANTHER" id="PTHR32309:SF13">
    <property type="entry name" value="FERRIC ENTEROBACTIN TRANSPORT PROTEIN FEPE"/>
    <property type="match status" value="1"/>
</dbReference>
<dbReference type="EMBL" id="JBHLVO010000001">
    <property type="protein sequence ID" value="MFC0269967.1"/>
    <property type="molecule type" value="Genomic_DNA"/>
</dbReference>